<dbReference type="PANTHER" id="PTHR47816:SF4">
    <property type="entry name" value="RIBOSOMAL RNA SMALL SUBUNIT METHYLTRANSFERASE C"/>
    <property type="match status" value="1"/>
</dbReference>
<dbReference type="CDD" id="cd02440">
    <property type="entry name" value="AdoMet_MTases"/>
    <property type="match status" value="1"/>
</dbReference>
<dbReference type="InterPro" id="IPR046977">
    <property type="entry name" value="RsmC/RlmG"/>
</dbReference>
<dbReference type="InterPro" id="IPR029063">
    <property type="entry name" value="SAM-dependent_MTases_sf"/>
</dbReference>
<feature type="region of interest" description="Disordered" evidence="3">
    <location>
        <begin position="749"/>
        <end position="778"/>
    </location>
</feature>
<reference evidence="5" key="1">
    <citation type="submission" date="2021-05" db="EMBL/GenBank/DDBJ databases">
        <title>The genome of the haptophyte Pavlova lutheri (Diacronema luteri, Pavlovales) - a model for lipid biosynthesis in eukaryotic algae.</title>
        <authorList>
            <person name="Hulatt C.J."/>
            <person name="Posewitz M.C."/>
        </authorList>
    </citation>
    <scope>NUCLEOTIDE SEQUENCE</scope>
    <source>
        <strain evidence="5">NIVA-4/92</strain>
    </source>
</reference>
<keyword evidence="1" id="KW-0489">Methyltransferase</keyword>
<comment type="caution">
    <text evidence="5">The sequence shown here is derived from an EMBL/GenBank/DDBJ whole genome shotgun (WGS) entry which is preliminary data.</text>
</comment>
<evidence type="ECO:0000256" key="2">
    <source>
        <dbReference type="ARBA" id="ARBA00022679"/>
    </source>
</evidence>
<keyword evidence="2" id="KW-0808">Transferase</keyword>
<evidence type="ECO:0000256" key="1">
    <source>
        <dbReference type="ARBA" id="ARBA00022603"/>
    </source>
</evidence>
<dbReference type="GO" id="GO:0008757">
    <property type="term" value="F:S-adenosylmethionine-dependent methyltransferase activity"/>
    <property type="evidence" value="ECO:0007669"/>
    <property type="project" value="InterPro"/>
</dbReference>
<protein>
    <recommendedName>
        <fullName evidence="4">Methyltransferase small domain-containing protein</fullName>
    </recommendedName>
</protein>
<keyword evidence="6" id="KW-1185">Reference proteome</keyword>
<dbReference type="Gene3D" id="3.40.50.150">
    <property type="entry name" value="Vaccinia Virus protein VP39"/>
    <property type="match status" value="1"/>
</dbReference>
<sequence length="778" mass="80971">MTRNEEVSQRLSGARSASALADIVAASPLNGYNLAHALHCAQALTPASGDGQQRSGAFARALAPLLEQLSATEGALKLGPKHISKAVWAASKLGRLADVAALPPFAAAVRALWTRLGALAPSIDSQALTNSLYALALSEAEPSDALLSALLDAVRARAPALNSRDVATFVRSRARVLALLARARARGEVGAGAHGAALASAEELAQAELLALVLSDGATGRKVGAMDAPDVGDLAWALGRLAAPTAALGGPTAVELSRAAESLALRAASLAGTLDWQALGHLGYFARQAREHALIGDARAAELEDALCPGCARALRLGGGARALVDPAELLLREAPALLDATPARAGLRACARVLVFASGRVCRDLPRLPALRHLALSTRHWRRFARKRRRGRLWPPPARAHADGAGARAGENEKDDLYDACVMRMSALDASFRLALHGAACALRVGAPLLVFGRAEEGALQHGLHSLRAAAGAAVAGAAERGRALFADVRIVAEHGGAVVLGATRALALARASARCAEWREVVAITLPAAPPSPPPGSRDAGWGARADSAPTSAEPTPWCVLPGLFAGGELDVMTRFLLEQMPAPPRGAAILDVGSGSGTIGAALASRAERVQLTLLDADAVALEAARRNVPTARALVCSDRFCALPARARGSFDLVVSNPPVHARNGIEQDFRVLRAIVRHAPRLLRQVDGAGGRRAGVLWIVTQQYVPCGLLLRARGAFARVDARFSPDGRFVVWRAAMGEERDTARARGAGACGRKRAADGFGVDAGPRKRPRD</sequence>
<gene>
    <name evidence="5" type="ORF">KFE25_008028</name>
</gene>
<evidence type="ECO:0000256" key="3">
    <source>
        <dbReference type="SAM" id="MobiDB-lite"/>
    </source>
</evidence>
<feature type="region of interest" description="Disordered" evidence="3">
    <location>
        <begin position="528"/>
        <end position="555"/>
    </location>
</feature>
<evidence type="ECO:0000259" key="4">
    <source>
        <dbReference type="Pfam" id="PF05175"/>
    </source>
</evidence>
<dbReference type="SUPFAM" id="SSF53335">
    <property type="entry name" value="S-adenosyl-L-methionine-dependent methyltransferases"/>
    <property type="match status" value="1"/>
</dbReference>
<dbReference type="PANTHER" id="PTHR47816">
    <property type="entry name" value="RIBOSOMAL RNA SMALL SUBUNIT METHYLTRANSFERASE C"/>
    <property type="match status" value="1"/>
</dbReference>
<evidence type="ECO:0000313" key="6">
    <source>
        <dbReference type="Proteomes" id="UP000751190"/>
    </source>
</evidence>
<evidence type="ECO:0000313" key="5">
    <source>
        <dbReference type="EMBL" id="KAG8466649.1"/>
    </source>
</evidence>
<name>A0A8J5XN50_DIALT</name>
<dbReference type="EMBL" id="JAGTXO010000007">
    <property type="protein sequence ID" value="KAG8466649.1"/>
    <property type="molecule type" value="Genomic_DNA"/>
</dbReference>
<dbReference type="GO" id="GO:0032259">
    <property type="term" value="P:methylation"/>
    <property type="evidence" value="ECO:0007669"/>
    <property type="project" value="UniProtKB-KW"/>
</dbReference>
<proteinExistence type="predicted"/>
<dbReference type="OrthoDB" id="430205at2759"/>
<dbReference type="Proteomes" id="UP000751190">
    <property type="component" value="Unassembled WGS sequence"/>
</dbReference>
<accession>A0A8J5XN50</accession>
<organism evidence="5 6">
    <name type="scientific">Diacronema lutheri</name>
    <name type="common">Unicellular marine alga</name>
    <name type="synonym">Monochrysis lutheri</name>
    <dbReference type="NCBI Taxonomy" id="2081491"/>
    <lineage>
        <taxon>Eukaryota</taxon>
        <taxon>Haptista</taxon>
        <taxon>Haptophyta</taxon>
        <taxon>Pavlovophyceae</taxon>
        <taxon>Pavlovales</taxon>
        <taxon>Pavlovaceae</taxon>
        <taxon>Diacronema</taxon>
    </lineage>
</organism>
<dbReference type="Pfam" id="PF05175">
    <property type="entry name" value="MTS"/>
    <property type="match status" value="1"/>
</dbReference>
<feature type="domain" description="Methyltransferase small" evidence="4">
    <location>
        <begin position="562"/>
        <end position="717"/>
    </location>
</feature>
<dbReference type="InterPro" id="IPR007848">
    <property type="entry name" value="Small_mtfrase_dom"/>
</dbReference>
<dbReference type="AlphaFoldDB" id="A0A8J5XN50"/>